<dbReference type="PANTHER" id="PTHR34477">
    <property type="entry name" value="UPF0213 PROTEIN YHBQ"/>
    <property type="match status" value="1"/>
</dbReference>
<dbReference type="SUPFAM" id="SSF82771">
    <property type="entry name" value="GIY-YIG endonuclease"/>
    <property type="match status" value="1"/>
</dbReference>
<dbReference type="AlphaFoldDB" id="E4KR07"/>
<keyword evidence="4" id="KW-1185">Reference proteome</keyword>
<dbReference type="Gene3D" id="3.40.1440.10">
    <property type="entry name" value="GIY-YIG endonuclease"/>
    <property type="match status" value="1"/>
</dbReference>
<dbReference type="PROSITE" id="PS50164">
    <property type="entry name" value="GIY_YIG"/>
    <property type="match status" value="1"/>
</dbReference>
<dbReference type="STRING" id="908337.HMPREF9257_0719"/>
<comment type="similarity">
    <text evidence="1">Belongs to the UPF0213 family.</text>
</comment>
<feature type="domain" description="GIY-YIG" evidence="2">
    <location>
        <begin position="6"/>
        <end position="83"/>
    </location>
</feature>
<gene>
    <name evidence="3" type="ORF">HMPREF9257_0719</name>
</gene>
<dbReference type="Proteomes" id="UP000005990">
    <property type="component" value="Unassembled WGS sequence"/>
</dbReference>
<dbReference type="InterPro" id="IPR035901">
    <property type="entry name" value="GIY-YIG_endonuc_sf"/>
</dbReference>
<comment type="caution">
    <text evidence="3">The sequence shown here is derived from an EMBL/GenBank/DDBJ whole genome shotgun (WGS) entry which is preliminary data.</text>
</comment>
<protein>
    <submittedName>
        <fullName evidence="3">GIY-YIG catalytic domain protein</fullName>
    </submittedName>
</protein>
<evidence type="ECO:0000259" key="2">
    <source>
        <dbReference type="PROSITE" id="PS50164"/>
    </source>
</evidence>
<reference evidence="3 4" key="1">
    <citation type="submission" date="2010-10" db="EMBL/GenBank/DDBJ databases">
        <authorList>
            <person name="Durkin A.S."/>
            <person name="Madupu R."/>
            <person name="Torralba M."/>
            <person name="Gillis M."/>
            <person name="Methe B."/>
            <person name="Sutton G."/>
            <person name="Nelson K.E."/>
        </authorList>
    </citation>
    <scope>NUCLEOTIDE SEQUENCE [LARGE SCALE GENOMIC DNA]</scope>
    <source>
        <strain evidence="3 4">ACS-139-V-Col8</strain>
    </source>
</reference>
<dbReference type="Pfam" id="PF01541">
    <property type="entry name" value="GIY-YIG"/>
    <property type="match status" value="1"/>
</dbReference>
<dbReference type="InterPro" id="IPR050190">
    <property type="entry name" value="UPF0213_domain"/>
</dbReference>
<sequence length="120" mass="13891">MADQGRGFYFYVLLCQDQSLYAGYTVDLDARLLSHNQGKGAKYTRLQSRRPVTMVYAEEWATKSLAMQAEYYFKQKSRSQKLAYLAQHGQRDINSGQRIFVSRLKETAYKEEVNADSTKL</sequence>
<dbReference type="PANTHER" id="PTHR34477:SF1">
    <property type="entry name" value="UPF0213 PROTEIN YHBQ"/>
    <property type="match status" value="1"/>
</dbReference>
<name>E4KR07_9LACT</name>
<accession>E4KR07</accession>
<dbReference type="EMBL" id="AENN01000017">
    <property type="protein sequence ID" value="EFR30801.1"/>
    <property type="molecule type" value="Genomic_DNA"/>
</dbReference>
<dbReference type="CDD" id="cd10456">
    <property type="entry name" value="GIY-YIG_UPF0213"/>
    <property type="match status" value="1"/>
</dbReference>
<dbReference type="RefSeq" id="WP_006418961.1">
    <property type="nucleotide sequence ID" value="NZ_AENN01000017.1"/>
</dbReference>
<dbReference type="eggNOG" id="COG2827">
    <property type="taxonomic scope" value="Bacteria"/>
</dbReference>
<dbReference type="InterPro" id="IPR000305">
    <property type="entry name" value="GIY-YIG_endonuc"/>
</dbReference>
<evidence type="ECO:0000313" key="3">
    <source>
        <dbReference type="EMBL" id="EFR30801.1"/>
    </source>
</evidence>
<dbReference type="OrthoDB" id="9807770at2"/>
<evidence type="ECO:0000313" key="4">
    <source>
        <dbReference type="Proteomes" id="UP000005990"/>
    </source>
</evidence>
<organism evidence="3 4">
    <name type="scientific">Eremococcus coleocola ACS-139-V-Col8</name>
    <dbReference type="NCBI Taxonomy" id="908337"/>
    <lineage>
        <taxon>Bacteria</taxon>
        <taxon>Bacillati</taxon>
        <taxon>Bacillota</taxon>
        <taxon>Bacilli</taxon>
        <taxon>Lactobacillales</taxon>
        <taxon>Aerococcaceae</taxon>
        <taxon>Eremococcus</taxon>
    </lineage>
</organism>
<evidence type="ECO:0000256" key="1">
    <source>
        <dbReference type="ARBA" id="ARBA00007435"/>
    </source>
</evidence>
<proteinExistence type="inferred from homology"/>